<dbReference type="PATRIC" id="fig|1441095.3.peg.2625"/>
<dbReference type="PIRSF" id="PIRSF034303">
    <property type="entry name" value="DUF1694"/>
    <property type="match status" value="1"/>
</dbReference>
<evidence type="ECO:0000313" key="1">
    <source>
        <dbReference type="EMBL" id="ALC82218.1"/>
    </source>
</evidence>
<organism evidence="1 2">
    <name type="scientific">Bacillus gobiensis</name>
    <dbReference type="NCBI Taxonomy" id="1441095"/>
    <lineage>
        <taxon>Bacteria</taxon>
        <taxon>Bacillati</taxon>
        <taxon>Bacillota</taxon>
        <taxon>Bacilli</taxon>
        <taxon>Bacillales</taxon>
        <taxon>Bacillaceae</taxon>
        <taxon>Bacillus</taxon>
    </lineage>
</organism>
<dbReference type="Pfam" id="PF07997">
    <property type="entry name" value="DUF1694"/>
    <property type="match status" value="1"/>
</dbReference>
<dbReference type="RefSeq" id="WP_053604002.1">
    <property type="nucleotide sequence ID" value="NZ_CP012600.1"/>
</dbReference>
<sequence length="133" mass="15149">MDDSSMDQYIQQGIYGTLETKKDERRLFLGSIRERVIIALTIGQVRRKAVYKEVEQALNSNKEAKLLLNGQMNYGDFSKYIQLANKSGNDFTIVSDSFHPLLGLVLAAPTAVDKDKIYIEDEIFRKSQLSNKK</sequence>
<reference evidence="1 2" key="2">
    <citation type="journal article" date="2016" name="Int. J. Syst. Evol. Microbiol.">
        <title>Bacillus gobiensis sp. nov., isolated from a soil sample.</title>
        <authorList>
            <person name="Liu B."/>
            <person name="Liu G.H."/>
            <person name="Cetin S."/>
            <person name="Schumann P."/>
            <person name="Pan Z.Z."/>
            <person name="Chen Q.Q."/>
        </authorList>
    </citation>
    <scope>NUCLEOTIDE SEQUENCE [LARGE SCALE GENOMIC DNA]</scope>
    <source>
        <strain evidence="1 2">FJAT-4402</strain>
    </source>
</reference>
<reference evidence="2" key="1">
    <citation type="submission" date="2015-08" db="EMBL/GenBank/DDBJ databases">
        <title>Genome sequencing project for genomic taxonomy and phylogenomics of Bacillus-like bacteria.</title>
        <authorList>
            <person name="Liu B."/>
            <person name="Wang J."/>
            <person name="Zhu Y."/>
            <person name="Liu G."/>
            <person name="Chen Q."/>
            <person name="Chen Z."/>
            <person name="Lan J."/>
            <person name="Che J."/>
            <person name="Ge C."/>
            <person name="Shi H."/>
            <person name="Pan Z."/>
            <person name="Liu X."/>
        </authorList>
    </citation>
    <scope>NUCLEOTIDE SEQUENCE [LARGE SCALE GENOMIC DNA]</scope>
    <source>
        <strain evidence="2">FJAT-4402</strain>
    </source>
</reference>
<dbReference type="STRING" id="1441095.AM592_11990"/>
<name>A0A0M4FUT8_9BACI</name>
<dbReference type="Proteomes" id="UP000067625">
    <property type="component" value="Chromosome"/>
</dbReference>
<dbReference type="AlphaFoldDB" id="A0A0M4FUT8"/>
<evidence type="ECO:0000313" key="2">
    <source>
        <dbReference type="Proteomes" id="UP000067625"/>
    </source>
</evidence>
<dbReference type="OrthoDB" id="95278at2"/>
<protein>
    <recommendedName>
        <fullName evidence="3">DUF1694 domain-containing protein</fullName>
    </recommendedName>
</protein>
<proteinExistence type="predicted"/>
<dbReference type="Gene3D" id="3.30.1330.30">
    <property type="match status" value="1"/>
</dbReference>
<dbReference type="InterPro" id="IPR029064">
    <property type="entry name" value="Ribosomal_eL30-like_sf"/>
</dbReference>
<dbReference type="EMBL" id="CP012600">
    <property type="protein sequence ID" value="ALC82218.1"/>
    <property type="molecule type" value="Genomic_DNA"/>
</dbReference>
<accession>A0A0M4FUT8</accession>
<evidence type="ECO:0008006" key="3">
    <source>
        <dbReference type="Google" id="ProtNLM"/>
    </source>
</evidence>
<keyword evidence="2" id="KW-1185">Reference proteome</keyword>
<gene>
    <name evidence="1" type="ORF">AM592_11990</name>
</gene>
<dbReference type="InterPro" id="IPR012543">
    <property type="entry name" value="DUF1694"/>
</dbReference>
<dbReference type="SUPFAM" id="SSF160515">
    <property type="entry name" value="YueI-like"/>
    <property type="match status" value="1"/>
</dbReference>